<dbReference type="InterPro" id="IPR001314">
    <property type="entry name" value="Peptidase_S1A"/>
</dbReference>
<comment type="catalytic activity">
    <reaction evidence="9">
        <text>Preferential cleavage: Arg-|-Xaa, Lys-|-Xaa.</text>
        <dbReference type="EC" id="3.4.21.4"/>
    </reaction>
</comment>
<evidence type="ECO:0000256" key="6">
    <source>
        <dbReference type="ARBA" id="ARBA00022825"/>
    </source>
</evidence>
<dbReference type="GeneID" id="117567886"/>
<evidence type="ECO:0000256" key="10">
    <source>
        <dbReference type="ARBA" id="ARBA00038868"/>
    </source>
</evidence>
<evidence type="ECO:0000256" key="2">
    <source>
        <dbReference type="ARBA" id="ARBA00007664"/>
    </source>
</evidence>
<keyword evidence="3" id="KW-0645">Protease</keyword>
<keyword evidence="7" id="KW-0865">Zymogen</keyword>
<evidence type="ECO:0000256" key="5">
    <source>
        <dbReference type="ARBA" id="ARBA00022801"/>
    </source>
</evidence>
<dbReference type="PROSITE" id="PS00134">
    <property type="entry name" value="TRYPSIN_HIS"/>
    <property type="match status" value="1"/>
</dbReference>
<keyword evidence="8" id="KW-1015">Disulfide bond</keyword>
<dbReference type="InterPro" id="IPR043504">
    <property type="entry name" value="Peptidase_S1_PA_chymotrypsin"/>
</dbReference>
<dbReference type="SUPFAM" id="SSF50494">
    <property type="entry name" value="Trypsin-like serine proteases"/>
    <property type="match status" value="1"/>
</dbReference>
<dbReference type="PANTHER" id="PTHR24276">
    <property type="entry name" value="POLYSERASE-RELATED"/>
    <property type="match status" value="1"/>
</dbReference>
<dbReference type="SMART" id="SM00020">
    <property type="entry name" value="Tryp_SPc"/>
    <property type="match status" value="1"/>
</dbReference>
<dbReference type="FunFam" id="2.40.10.10:FF:000034">
    <property type="entry name" value="Eupolytin"/>
    <property type="match status" value="1"/>
</dbReference>
<dbReference type="PROSITE" id="PS50240">
    <property type="entry name" value="TRYPSIN_DOM"/>
    <property type="match status" value="1"/>
</dbReference>
<evidence type="ECO:0000256" key="8">
    <source>
        <dbReference type="ARBA" id="ARBA00023157"/>
    </source>
</evidence>
<dbReference type="Pfam" id="PF00089">
    <property type="entry name" value="Trypsin"/>
    <property type="match status" value="1"/>
</dbReference>
<dbReference type="Proteomes" id="UP000515160">
    <property type="component" value="Chromosome X"/>
</dbReference>
<dbReference type="GO" id="GO:0006508">
    <property type="term" value="P:proteolysis"/>
    <property type="evidence" value="ECO:0007669"/>
    <property type="project" value="UniProtKB-KW"/>
</dbReference>
<dbReference type="PANTHER" id="PTHR24276:SF91">
    <property type="entry name" value="AT26814P-RELATED"/>
    <property type="match status" value="1"/>
</dbReference>
<evidence type="ECO:0000256" key="11">
    <source>
        <dbReference type="SAM" id="SignalP"/>
    </source>
</evidence>
<gene>
    <name evidence="14" type="primary">LOC117567886</name>
</gene>
<dbReference type="AlphaFoldDB" id="A0A6P8Y622"/>
<keyword evidence="4 11" id="KW-0732">Signal</keyword>
<dbReference type="GO" id="GO:0004252">
    <property type="term" value="F:serine-type endopeptidase activity"/>
    <property type="evidence" value="ECO:0007669"/>
    <property type="project" value="UniProtKB-EC"/>
</dbReference>
<keyword evidence="13" id="KW-1185">Reference proteome</keyword>
<dbReference type="RefSeq" id="XP_034104052.1">
    <property type="nucleotide sequence ID" value="XM_034248161.2"/>
</dbReference>
<feature type="domain" description="Peptidase S1" evidence="12">
    <location>
        <begin position="27"/>
        <end position="254"/>
    </location>
</feature>
<dbReference type="InterPro" id="IPR050430">
    <property type="entry name" value="Peptidase_S1"/>
</dbReference>
<dbReference type="EC" id="3.4.21.4" evidence="10"/>
<protein>
    <recommendedName>
        <fullName evidence="10">trypsin</fullName>
        <ecNumber evidence="10">3.4.21.4</ecNumber>
    </recommendedName>
</protein>
<evidence type="ECO:0000256" key="4">
    <source>
        <dbReference type="ARBA" id="ARBA00022729"/>
    </source>
</evidence>
<evidence type="ECO:0000313" key="13">
    <source>
        <dbReference type="Proteomes" id="UP000515160"/>
    </source>
</evidence>
<proteinExistence type="inferred from homology"/>
<reference evidence="14" key="1">
    <citation type="submission" date="2025-08" db="UniProtKB">
        <authorList>
            <consortium name="RefSeq"/>
        </authorList>
    </citation>
    <scope>IDENTIFICATION</scope>
    <source>
        <strain evidence="14">15112-1751.03</strain>
        <tissue evidence="14">Whole Adult</tissue>
    </source>
</reference>
<dbReference type="GO" id="GO:0005576">
    <property type="term" value="C:extracellular region"/>
    <property type="evidence" value="ECO:0007669"/>
    <property type="project" value="UniProtKB-SubCell"/>
</dbReference>
<keyword evidence="5" id="KW-0378">Hydrolase</keyword>
<evidence type="ECO:0000259" key="12">
    <source>
        <dbReference type="PROSITE" id="PS50240"/>
    </source>
</evidence>
<keyword evidence="6" id="KW-0720">Serine protease</keyword>
<dbReference type="CDD" id="cd00190">
    <property type="entry name" value="Tryp_SPc"/>
    <property type="match status" value="1"/>
</dbReference>
<evidence type="ECO:0000313" key="14">
    <source>
        <dbReference type="RefSeq" id="XP_034104052.1"/>
    </source>
</evidence>
<evidence type="ECO:0000256" key="7">
    <source>
        <dbReference type="ARBA" id="ARBA00023145"/>
    </source>
</evidence>
<evidence type="ECO:0000256" key="1">
    <source>
        <dbReference type="ARBA" id="ARBA00004239"/>
    </source>
</evidence>
<sequence>MLRAVIFVFCACLAFASAAPPVIEGRVVGGVDATIGQFPHQVSLRQSGSHICGGSIISRDYILTAGHCVSSQFDNGTVSSITPASLLSIRAGTLDRFSGGMLINVEEVHVHDQYNSFWFDVAVLKLAQPLIFSSQLAPIPLATEDTPANSDVIISGWGRLTTGGDIPRTMQWNTLSAISKLSCALSIAVYRDDMLCLAHTSGNGACNGDSGGPAIFNGELVGIAGFVVGGCGSSSPDGYAKVFYHRDWIIQHANL</sequence>
<dbReference type="InterPro" id="IPR001254">
    <property type="entry name" value="Trypsin_dom"/>
</dbReference>
<dbReference type="InterPro" id="IPR018114">
    <property type="entry name" value="TRYPSIN_HIS"/>
</dbReference>
<dbReference type="Gene3D" id="2.40.10.10">
    <property type="entry name" value="Trypsin-like serine proteases"/>
    <property type="match status" value="1"/>
</dbReference>
<organism evidence="13 14">
    <name type="scientific">Drosophila albomicans</name>
    <name type="common">Fruit fly</name>
    <dbReference type="NCBI Taxonomy" id="7291"/>
    <lineage>
        <taxon>Eukaryota</taxon>
        <taxon>Metazoa</taxon>
        <taxon>Ecdysozoa</taxon>
        <taxon>Arthropoda</taxon>
        <taxon>Hexapoda</taxon>
        <taxon>Insecta</taxon>
        <taxon>Pterygota</taxon>
        <taxon>Neoptera</taxon>
        <taxon>Endopterygota</taxon>
        <taxon>Diptera</taxon>
        <taxon>Brachycera</taxon>
        <taxon>Muscomorpha</taxon>
        <taxon>Ephydroidea</taxon>
        <taxon>Drosophilidae</taxon>
        <taxon>Drosophila</taxon>
    </lineage>
</organism>
<evidence type="ECO:0000256" key="3">
    <source>
        <dbReference type="ARBA" id="ARBA00022670"/>
    </source>
</evidence>
<comment type="subcellular location">
    <subcellularLocation>
        <location evidence="1">Secreted</location>
        <location evidence="1">Extracellular space</location>
    </subcellularLocation>
</comment>
<dbReference type="PRINTS" id="PR00722">
    <property type="entry name" value="CHYMOTRYPSIN"/>
</dbReference>
<dbReference type="OrthoDB" id="60866at2759"/>
<feature type="signal peptide" evidence="11">
    <location>
        <begin position="1"/>
        <end position="18"/>
    </location>
</feature>
<dbReference type="InterPro" id="IPR009003">
    <property type="entry name" value="Peptidase_S1_PA"/>
</dbReference>
<accession>A0A6P8Y622</accession>
<name>A0A6P8Y622_DROAB</name>
<evidence type="ECO:0000256" key="9">
    <source>
        <dbReference type="ARBA" id="ARBA00036320"/>
    </source>
</evidence>
<feature type="chain" id="PRO_5028206416" description="trypsin" evidence="11">
    <location>
        <begin position="19"/>
        <end position="255"/>
    </location>
</feature>
<comment type="similarity">
    <text evidence="2">Belongs to the peptidase S1 family.</text>
</comment>